<dbReference type="GO" id="GO:0006633">
    <property type="term" value="P:fatty acid biosynthetic process"/>
    <property type="evidence" value="ECO:0007669"/>
    <property type="project" value="UniProtKB-UniRule"/>
</dbReference>
<dbReference type="EMBL" id="JENY01000004">
    <property type="protein sequence ID" value="EXL09799.1"/>
    <property type="molecule type" value="Genomic_DNA"/>
</dbReference>
<evidence type="ECO:0000256" key="8">
    <source>
        <dbReference type="ARBA" id="ARBA00024069"/>
    </source>
</evidence>
<comment type="subunit">
    <text evidence="9 10">Homodimer. Probably interacts with PlsY.</text>
</comment>
<comment type="caution">
    <text evidence="11">The sequence shown here is derived from an EMBL/GenBank/DDBJ whole genome shotgun (WGS) entry which is preliminary data.</text>
</comment>
<dbReference type="InterPro" id="IPR012281">
    <property type="entry name" value="Phospholipid_synth_PlsX-like"/>
</dbReference>
<dbReference type="GO" id="GO:0005737">
    <property type="term" value="C:cytoplasm"/>
    <property type="evidence" value="ECO:0007669"/>
    <property type="project" value="UniProtKB-SubCell"/>
</dbReference>
<comment type="similarity">
    <text evidence="10">Belongs to the PlsX family.</text>
</comment>
<evidence type="ECO:0000256" key="4">
    <source>
        <dbReference type="ARBA" id="ARBA00022679"/>
    </source>
</evidence>
<dbReference type="UniPathway" id="UPA00085"/>
<evidence type="ECO:0000256" key="7">
    <source>
        <dbReference type="ARBA" id="ARBA00023264"/>
    </source>
</evidence>
<evidence type="ECO:0000256" key="5">
    <source>
        <dbReference type="ARBA" id="ARBA00023098"/>
    </source>
</evidence>
<evidence type="ECO:0000256" key="6">
    <source>
        <dbReference type="ARBA" id="ARBA00023209"/>
    </source>
</evidence>
<dbReference type="PIRSF" id="PIRSF002465">
    <property type="entry name" value="Phsphlp_syn_PlsX"/>
    <property type="match status" value="1"/>
</dbReference>
<organism evidence="11 12">
    <name type="scientific">Aquamicrobium defluvii</name>
    <dbReference type="NCBI Taxonomy" id="69279"/>
    <lineage>
        <taxon>Bacteria</taxon>
        <taxon>Pseudomonadati</taxon>
        <taxon>Pseudomonadota</taxon>
        <taxon>Alphaproteobacteria</taxon>
        <taxon>Hyphomicrobiales</taxon>
        <taxon>Phyllobacteriaceae</taxon>
        <taxon>Aquamicrobium</taxon>
    </lineage>
</organism>
<dbReference type="HAMAP" id="MF_00019">
    <property type="entry name" value="PlsX"/>
    <property type="match status" value="1"/>
</dbReference>
<keyword evidence="5 10" id="KW-0443">Lipid metabolism</keyword>
<name>A0A011TDP9_9HYPH</name>
<dbReference type="PANTHER" id="PTHR30100:SF1">
    <property type="entry name" value="PHOSPHATE ACYLTRANSFERASE"/>
    <property type="match status" value="1"/>
</dbReference>
<keyword evidence="6 10" id="KW-0594">Phospholipid biosynthesis</keyword>
<dbReference type="RefSeq" id="WP_035023662.1">
    <property type="nucleotide sequence ID" value="NZ_KK073879.1"/>
</dbReference>
<dbReference type="HOGENOM" id="CLU_039379_1_0_5"/>
<evidence type="ECO:0000256" key="9">
    <source>
        <dbReference type="ARBA" id="ARBA00046608"/>
    </source>
</evidence>
<keyword evidence="7 10" id="KW-1208">Phospholipid metabolism</keyword>
<dbReference type="PANTHER" id="PTHR30100">
    <property type="entry name" value="FATTY ACID/PHOSPHOLIPID SYNTHESIS PROTEIN PLSX"/>
    <property type="match status" value="1"/>
</dbReference>
<dbReference type="SUPFAM" id="SSF53659">
    <property type="entry name" value="Isocitrate/Isopropylmalate dehydrogenase-like"/>
    <property type="match status" value="1"/>
</dbReference>
<sequence length="356" mass="37772">MIRISIDAMGGDHGASVVIPALAAVATRRPEIKFIIYGREDAVRPELAKFPALSGSSEFVHCEVAVQMDDKPSQALRHGRGTSSMWNAIEAVKNGQADACISAGNTGALMAMAKFCLRTMASVDRPAIAAIWPNLRSESVVLDVGATIGGDAQQLVDFAILGTGMARALFGIERPSVGLLNVGVEEVKGQEEVKEAGRMLREAELSSLDYRGFVEGDDIGKGTVDVVVTEGFAGNIALKTAEGTARQIAGYLKAAMGRTLMARIGYIFARGAFNQLREKMDVSRSNGGVFLGLNGIVVKSHGGADSAGFAAAVELGYDMVRNKLLDRVQADIDLFHARNRQGQTTQANVVKTDEEG</sequence>
<dbReference type="GO" id="GO:0043811">
    <property type="term" value="F:phosphate:acyl-[acyl carrier protein] acyltransferase activity"/>
    <property type="evidence" value="ECO:0007669"/>
    <property type="project" value="UniProtKB-UniRule"/>
</dbReference>
<keyword evidence="3 10" id="KW-0444">Lipid biosynthesis</keyword>
<evidence type="ECO:0000256" key="1">
    <source>
        <dbReference type="ARBA" id="ARBA00001232"/>
    </source>
</evidence>
<dbReference type="Gene3D" id="3.40.718.10">
    <property type="entry name" value="Isopropylmalate Dehydrogenase"/>
    <property type="match status" value="1"/>
</dbReference>
<comment type="subcellular location">
    <subcellularLocation>
        <location evidence="10">Cytoplasm</location>
    </subcellularLocation>
    <text evidence="10">Associated with the membrane possibly through PlsY.</text>
</comment>
<dbReference type="STRING" id="69279.BG36_17650"/>
<dbReference type="GO" id="GO:0008654">
    <property type="term" value="P:phospholipid biosynthetic process"/>
    <property type="evidence" value="ECO:0007669"/>
    <property type="project" value="UniProtKB-KW"/>
</dbReference>
<dbReference type="PATRIC" id="fig|69279.3.peg.752"/>
<proteinExistence type="inferred from homology"/>
<reference evidence="11 12" key="1">
    <citation type="submission" date="2014-02" db="EMBL/GenBank/DDBJ databases">
        <title>Aquamicrobium defluvii Genome sequencing.</title>
        <authorList>
            <person name="Wang X."/>
        </authorList>
    </citation>
    <scope>NUCLEOTIDE SEQUENCE [LARGE SCALE GENOMIC DNA]</scope>
    <source>
        <strain evidence="11 12">W13Z1</strain>
    </source>
</reference>
<dbReference type="Proteomes" id="UP000019849">
    <property type="component" value="Unassembled WGS sequence"/>
</dbReference>
<keyword evidence="11" id="KW-0012">Acyltransferase</keyword>
<dbReference type="Pfam" id="PF02504">
    <property type="entry name" value="FA_synthesis"/>
    <property type="match status" value="1"/>
</dbReference>
<dbReference type="OrthoDB" id="9806408at2"/>
<dbReference type="InterPro" id="IPR003664">
    <property type="entry name" value="FA_synthesis"/>
</dbReference>
<dbReference type="NCBIfam" id="TIGR00182">
    <property type="entry name" value="plsX"/>
    <property type="match status" value="1"/>
</dbReference>
<accession>A0A011TDP9</accession>
<keyword evidence="2 10" id="KW-0963">Cytoplasm</keyword>
<dbReference type="eggNOG" id="COG0416">
    <property type="taxonomic scope" value="Bacteria"/>
</dbReference>
<evidence type="ECO:0000256" key="3">
    <source>
        <dbReference type="ARBA" id="ARBA00022516"/>
    </source>
</evidence>
<evidence type="ECO:0000313" key="11">
    <source>
        <dbReference type="EMBL" id="EXL09799.1"/>
    </source>
</evidence>
<evidence type="ECO:0000256" key="2">
    <source>
        <dbReference type="ARBA" id="ARBA00022490"/>
    </source>
</evidence>
<gene>
    <name evidence="10" type="primary">plsX</name>
    <name evidence="11" type="ORF">BG36_17650</name>
</gene>
<evidence type="ECO:0000256" key="10">
    <source>
        <dbReference type="HAMAP-Rule" id="MF_00019"/>
    </source>
</evidence>
<dbReference type="EC" id="2.3.1.274" evidence="8 10"/>
<comment type="pathway">
    <text evidence="10">Lipid metabolism; phospholipid metabolism.</text>
</comment>
<keyword evidence="4 10" id="KW-0808">Transferase</keyword>
<dbReference type="AlphaFoldDB" id="A0A011TDP9"/>
<protein>
    <recommendedName>
        <fullName evidence="8 10">Phosphate acyltransferase</fullName>
        <ecNumber evidence="8 10">2.3.1.274</ecNumber>
    </recommendedName>
    <alternativeName>
        <fullName evidence="10">Acyl-ACP phosphotransacylase</fullName>
    </alternativeName>
    <alternativeName>
        <fullName evidence="10">Acyl-[acyl-carrier-protein]--phosphate acyltransferase</fullName>
    </alternativeName>
    <alternativeName>
        <fullName evidence="10">Phosphate-acyl-ACP acyltransferase</fullName>
    </alternativeName>
</protein>
<comment type="function">
    <text evidence="10">Catalyzes the reversible formation of acyl-phosphate (acyl-PO(4)) from acyl-[acyl-carrier-protein] (acyl-ACP). This enzyme utilizes acyl-ACP as fatty acyl donor, but not acyl-CoA.</text>
</comment>
<comment type="catalytic activity">
    <reaction evidence="1 10">
        <text>a fatty acyl-[ACP] + phosphate = an acyl phosphate + holo-[ACP]</text>
        <dbReference type="Rhea" id="RHEA:42292"/>
        <dbReference type="Rhea" id="RHEA-COMP:9685"/>
        <dbReference type="Rhea" id="RHEA-COMP:14125"/>
        <dbReference type="ChEBI" id="CHEBI:43474"/>
        <dbReference type="ChEBI" id="CHEBI:59918"/>
        <dbReference type="ChEBI" id="CHEBI:64479"/>
        <dbReference type="ChEBI" id="CHEBI:138651"/>
        <dbReference type="EC" id="2.3.1.274"/>
    </reaction>
</comment>
<evidence type="ECO:0000313" key="12">
    <source>
        <dbReference type="Proteomes" id="UP000019849"/>
    </source>
</evidence>